<reference evidence="1" key="1">
    <citation type="submission" date="2022-10" db="EMBL/GenBank/DDBJ databases">
        <title>Complete Genome of Trichothecium roseum strain YXFP-22015, a Plant Pathogen Isolated from Citrus.</title>
        <authorList>
            <person name="Wang Y."/>
            <person name="Zhu L."/>
        </authorList>
    </citation>
    <scope>NUCLEOTIDE SEQUENCE</scope>
    <source>
        <strain evidence="1">YXFP-22015</strain>
    </source>
</reference>
<evidence type="ECO:0000313" key="1">
    <source>
        <dbReference type="EMBL" id="KAI9898291.1"/>
    </source>
</evidence>
<sequence>MGSHAQEKLPWLRTPCVFSPELSRIAGCNIYLKLDNLQPSGSFKSRGIGNLMIKALAASPSPDSVRFYCSSGGNAGLACAHTAVMLGRPATVVLSHAASPLMRAKLLALGVDVRQEGGNWAQADAYLRETLLAGDSSGVYVPPFDHPHIWDGAASIVDELREQLGAGEEIDAIICSVGGGGMLNGIMQGVDAYTWPGDRKPRVLAVETVGADSLNASVRAGEHVTLPAITSIASSLGATRVSVRSWEYARDSAHLRSITVSDADAAASCVRFADDARLLVETACGATLAVVYAGRLRAELSAMKTGGGDGDSDKEWAGKNVVLEVCGGSGISLEVLEMYRERYAAQASFKLS</sequence>
<comment type="caution">
    <text evidence="1">The sequence shown here is derived from an EMBL/GenBank/DDBJ whole genome shotgun (WGS) entry which is preliminary data.</text>
</comment>
<evidence type="ECO:0000313" key="2">
    <source>
        <dbReference type="Proteomes" id="UP001163324"/>
    </source>
</evidence>
<keyword evidence="2" id="KW-1185">Reference proteome</keyword>
<gene>
    <name evidence="1" type="ORF">N3K66_006651</name>
</gene>
<accession>A0ACC0UX59</accession>
<dbReference type="Proteomes" id="UP001163324">
    <property type="component" value="Chromosome 6"/>
</dbReference>
<protein>
    <submittedName>
        <fullName evidence="1">Uncharacterized protein</fullName>
    </submittedName>
</protein>
<name>A0ACC0UX59_9HYPO</name>
<organism evidence="1 2">
    <name type="scientific">Trichothecium roseum</name>
    <dbReference type="NCBI Taxonomy" id="47278"/>
    <lineage>
        <taxon>Eukaryota</taxon>
        <taxon>Fungi</taxon>
        <taxon>Dikarya</taxon>
        <taxon>Ascomycota</taxon>
        <taxon>Pezizomycotina</taxon>
        <taxon>Sordariomycetes</taxon>
        <taxon>Hypocreomycetidae</taxon>
        <taxon>Hypocreales</taxon>
        <taxon>Hypocreales incertae sedis</taxon>
        <taxon>Trichothecium</taxon>
    </lineage>
</organism>
<proteinExistence type="predicted"/>
<dbReference type="EMBL" id="CM047945">
    <property type="protein sequence ID" value="KAI9898291.1"/>
    <property type="molecule type" value="Genomic_DNA"/>
</dbReference>